<dbReference type="InterPro" id="IPR011856">
    <property type="entry name" value="tRNA_endonuc-like_dom_sf"/>
</dbReference>
<dbReference type="PANTHER" id="PTHR13070">
    <property type="entry name" value="TRNA-SPLICING ENDONUCLEASE SUBUNIT SEN34-RELATED"/>
    <property type="match status" value="1"/>
</dbReference>
<evidence type="ECO:0000313" key="9">
    <source>
        <dbReference type="EMBL" id="KAK2603916.1"/>
    </source>
</evidence>
<dbReference type="CDD" id="cd22363">
    <property type="entry name" value="tRNA-intron_lyase_C"/>
    <property type="match status" value="1"/>
</dbReference>
<dbReference type="GO" id="GO:0000214">
    <property type="term" value="C:tRNA-intron endonuclease complex"/>
    <property type="evidence" value="ECO:0007669"/>
    <property type="project" value="UniProtKB-UniRule"/>
</dbReference>
<sequence>MVIGQMAISADVLDRDFDLIRISKVAGRYLVFDPDSVARLRRDENTNGTLVGTTPQQPTQNIFLGLPVELRPEETFALLHKQVAYVVDDAAAHAVALSSTHADVRTHYIESLRKSKHEAEHALSERSASRRLEMAARRGRGKHTGSESCCSRGMGHIAVSSEFGTDQFNGQSNPRRSLAVTPVSSTMLLPKRVGTSIFLNSLTSGALCQFLQHNGNYMTPGLRFGAQYSVYPGDPLRFHAHFMANEYCWDEQIPILDIVGGGRLATAVKKAFLIGGLQTNHERSGTSLIRTYSIEWAAM</sequence>
<evidence type="ECO:0000259" key="7">
    <source>
        <dbReference type="Pfam" id="PF01974"/>
    </source>
</evidence>
<gene>
    <name evidence="9" type="primary">SEN34</name>
    <name evidence="9" type="ORF">QQS21_003851</name>
</gene>
<reference evidence="9" key="1">
    <citation type="submission" date="2023-06" db="EMBL/GenBank/DDBJ databases">
        <title>Conoideocrella luteorostrata (Hypocreales: Clavicipitaceae), a potential biocontrol fungus for elongate hemlock scale in United States Christmas tree production areas.</title>
        <authorList>
            <person name="Barrett H."/>
            <person name="Lovett B."/>
            <person name="Macias A.M."/>
            <person name="Stajich J.E."/>
            <person name="Kasson M.T."/>
        </authorList>
    </citation>
    <scope>NUCLEOTIDE SEQUENCE</scope>
    <source>
        <strain evidence="9">ARSEF 14590</strain>
    </source>
</reference>
<dbReference type="PIRSF" id="PIRSF017250">
    <property type="entry name" value="tRNA_splic_SEN34"/>
    <property type="match status" value="1"/>
</dbReference>
<dbReference type="InterPro" id="IPR036167">
    <property type="entry name" value="tRNA_intron_Endo_cat-like_sf"/>
</dbReference>
<feature type="active site" evidence="6">
    <location>
        <position position="239"/>
    </location>
</feature>
<dbReference type="InterPro" id="IPR016690">
    <property type="entry name" value="TSEN34"/>
</dbReference>
<protein>
    <recommendedName>
        <fullName evidence="5">tRNA-splicing endonuclease subunit Sen34</fullName>
        <ecNumber evidence="5">4.6.1.16</ecNumber>
    </recommendedName>
</protein>
<dbReference type="GO" id="GO:0000379">
    <property type="term" value="P:tRNA-type intron splice site recognition and cleavage"/>
    <property type="evidence" value="ECO:0007669"/>
    <property type="project" value="UniProtKB-UniRule"/>
</dbReference>
<keyword evidence="9" id="KW-0255">Endonuclease</keyword>
<proteinExistence type="inferred from homology"/>
<comment type="function">
    <text evidence="4">Constitutes one of the two catalytic subunit of the tRNA-splicing endonuclease complex, a complex responsible for identification and cleavage of the splice sites in pre-tRNA. It cleaves pre-tRNA at the 5'- and 3'-splice sites to release the intron. The products are an intron and two tRNA half-molecules bearing 2',3'-cyclic phosphate and 5'-OH termini. There are no conserved sequences at the splice sites, but the intron is invariably located at the same site in the gene, placing the splice sites an invariant distance from the constant structural features of the tRNA body. It probably carries the active site for 3'-splice site cleavage.</text>
</comment>
<evidence type="ECO:0000256" key="6">
    <source>
        <dbReference type="PIRSR" id="PIRSR017250-50"/>
    </source>
</evidence>
<feature type="domain" description="TSEN34 N-terminal" evidence="8">
    <location>
        <begin position="20"/>
        <end position="89"/>
    </location>
</feature>
<evidence type="ECO:0000259" key="8">
    <source>
        <dbReference type="Pfam" id="PF26577"/>
    </source>
</evidence>
<keyword evidence="9" id="KW-0540">Nuclease</keyword>
<dbReference type="AlphaFoldDB" id="A0AAJ0CUW6"/>
<evidence type="ECO:0000256" key="4">
    <source>
        <dbReference type="ARBA" id="ARBA00059865"/>
    </source>
</evidence>
<accession>A0AAJ0CUW6</accession>
<dbReference type="GO" id="GO:0000213">
    <property type="term" value="F:tRNA-intron lyase activity"/>
    <property type="evidence" value="ECO:0007669"/>
    <property type="project" value="UniProtKB-UniRule"/>
</dbReference>
<feature type="active site" evidence="6">
    <location>
        <position position="270"/>
    </location>
</feature>
<dbReference type="FunFam" id="3.40.1350.10:FF:000008">
    <property type="entry name" value="tRNA-splicing endonuclease subunit Sen34"/>
    <property type="match status" value="1"/>
</dbReference>
<dbReference type="InterPro" id="IPR059049">
    <property type="entry name" value="TSEN34_N"/>
</dbReference>
<dbReference type="InterPro" id="IPR006677">
    <property type="entry name" value="tRNA_intron_Endonuc_cat-like"/>
</dbReference>
<organism evidence="9 10">
    <name type="scientific">Conoideocrella luteorostrata</name>
    <dbReference type="NCBI Taxonomy" id="1105319"/>
    <lineage>
        <taxon>Eukaryota</taxon>
        <taxon>Fungi</taxon>
        <taxon>Dikarya</taxon>
        <taxon>Ascomycota</taxon>
        <taxon>Pezizomycotina</taxon>
        <taxon>Sordariomycetes</taxon>
        <taxon>Hypocreomycetidae</taxon>
        <taxon>Hypocreales</taxon>
        <taxon>Clavicipitaceae</taxon>
        <taxon>Conoideocrella</taxon>
    </lineage>
</organism>
<dbReference type="SUPFAM" id="SSF53032">
    <property type="entry name" value="tRNA-intron endonuclease catalytic domain-like"/>
    <property type="match status" value="1"/>
</dbReference>
<evidence type="ECO:0000256" key="5">
    <source>
        <dbReference type="PIRNR" id="PIRNR017250"/>
    </source>
</evidence>
<dbReference type="PANTHER" id="PTHR13070:SF0">
    <property type="entry name" value="TRNA-SPLICING ENDONUCLEASE SUBUNIT SEN34"/>
    <property type="match status" value="1"/>
</dbReference>
<dbReference type="Pfam" id="PF01974">
    <property type="entry name" value="tRNA_int_endo"/>
    <property type="match status" value="1"/>
</dbReference>
<comment type="similarity">
    <text evidence="1 5">Belongs to the tRNA-intron endonuclease family.</text>
</comment>
<keyword evidence="2 5" id="KW-0819">tRNA processing</keyword>
<dbReference type="Gene3D" id="3.40.1350.10">
    <property type="match status" value="1"/>
</dbReference>
<comment type="caution">
    <text evidence="9">The sequence shown here is derived from an EMBL/GenBank/DDBJ whole genome shotgun (WGS) entry which is preliminary data.</text>
</comment>
<dbReference type="EMBL" id="JASWJB010000053">
    <property type="protein sequence ID" value="KAK2603916.1"/>
    <property type="molecule type" value="Genomic_DNA"/>
</dbReference>
<evidence type="ECO:0000256" key="1">
    <source>
        <dbReference type="ARBA" id="ARBA00008078"/>
    </source>
</evidence>
<keyword evidence="9" id="KW-0378">Hydrolase</keyword>
<name>A0AAJ0CUW6_9HYPO</name>
<dbReference type="EC" id="4.6.1.16" evidence="5"/>
<keyword evidence="3 5" id="KW-0456">Lyase</keyword>
<dbReference type="Pfam" id="PF26577">
    <property type="entry name" value="TSEN34_N"/>
    <property type="match status" value="1"/>
</dbReference>
<dbReference type="GO" id="GO:0003676">
    <property type="term" value="F:nucleic acid binding"/>
    <property type="evidence" value="ECO:0007669"/>
    <property type="project" value="InterPro"/>
</dbReference>
<evidence type="ECO:0000256" key="3">
    <source>
        <dbReference type="ARBA" id="ARBA00023239"/>
    </source>
</evidence>
<evidence type="ECO:0000256" key="2">
    <source>
        <dbReference type="ARBA" id="ARBA00022694"/>
    </source>
</evidence>
<keyword evidence="10" id="KW-1185">Reference proteome</keyword>
<feature type="domain" description="tRNA intron endonuclease catalytic" evidence="7">
    <location>
        <begin position="211"/>
        <end position="280"/>
    </location>
</feature>
<evidence type="ECO:0000313" key="10">
    <source>
        <dbReference type="Proteomes" id="UP001251528"/>
    </source>
</evidence>
<dbReference type="Proteomes" id="UP001251528">
    <property type="component" value="Unassembled WGS sequence"/>
</dbReference>
<feature type="active site" evidence="6">
    <location>
        <position position="231"/>
    </location>
</feature>